<dbReference type="Proteomes" id="UP000554520">
    <property type="component" value="Unassembled WGS sequence"/>
</dbReference>
<accession>A0A839UGY7</accession>
<evidence type="ECO:0000313" key="1">
    <source>
        <dbReference type="EMBL" id="MBB3149205.1"/>
    </source>
</evidence>
<organism evidence="1 2">
    <name type="scientific">Phyllobacterium trifolii</name>
    <dbReference type="NCBI Taxonomy" id="300193"/>
    <lineage>
        <taxon>Bacteria</taxon>
        <taxon>Pseudomonadati</taxon>
        <taxon>Pseudomonadota</taxon>
        <taxon>Alphaproteobacteria</taxon>
        <taxon>Hyphomicrobiales</taxon>
        <taxon>Phyllobacteriaceae</taxon>
        <taxon>Phyllobacterium</taxon>
    </lineage>
</organism>
<sequence length="100" mass="11582">MSEPQKCGRSDYDEFMNRHALVMGRLRAIVDESGPTQDALRLYRDDQDVAVMRFLLPSLQVSFRMRKVTTSRKILAEIRQRYTNLASLEIRAALDASDEF</sequence>
<gene>
    <name evidence="1" type="ORF">FHS21_005657</name>
</gene>
<evidence type="ECO:0000313" key="2">
    <source>
        <dbReference type="Proteomes" id="UP000554520"/>
    </source>
</evidence>
<name>A0A839UGY7_9HYPH</name>
<dbReference type="AlphaFoldDB" id="A0A839UGY7"/>
<keyword evidence="2" id="KW-1185">Reference proteome</keyword>
<protein>
    <submittedName>
        <fullName evidence="1">Uncharacterized protein</fullName>
    </submittedName>
</protein>
<comment type="caution">
    <text evidence="1">The sequence shown here is derived from an EMBL/GenBank/DDBJ whole genome shotgun (WGS) entry which is preliminary data.</text>
</comment>
<proteinExistence type="predicted"/>
<dbReference type="EMBL" id="JACHXN010000028">
    <property type="protein sequence ID" value="MBB3149205.1"/>
    <property type="molecule type" value="Genomic_DNA"/>
</dbReference>
<reference evidence="1 2" key="1">
    <citation type="submission" date="2020-08" db="EMBL/GenBank/DDBJ databases">
        <title>Genomic Encyclopedia of Type Strains, Phase III (KMG-III): the genomes of soil and plant-associated and newly described type strains.</title>
        <authorList>
            <person name="Whitman W."/>
        </authorList>
    </citation>
    <scope>NUCLEOTIDE SEQUENCE [LARGE SCALE GENOMIC DNA]</scope>
    <source>
        <strain evidence="1 2">CECT 7015</strain>
    </source>
</reference>
<dbReference type="RefSeq" id="WP_183664939.1">
    <property type="nucleotide sequence ID" value="NZ_JACHXN010000028.1"/>
</dbReference>